<gene>
    <name evidence="5" type="ORF">UA74_17440</name>
</gene>
<evidence type="ECO:0000313" key="5">
    <source>
        <dbReference type="EMBL" id="APU15516.1"/>
    </source>
</evidence>
<dbReference type="Gene3D" id="1.10.357.10">
    <property type="entry name" value="Tetracycline Repressor, domain 2"/>
    <property type="match status" value="1"/>
</dbReference>
<dbReference type="Proteomes" id="UP000185511">
    <property type="component" value="Chromosome"/>
</dbReference>
<dbReference type="GO" id="GO:0003677">
    <property type="term" value="F:DNA binding"/>
    <property type="evidence" value="ECO:0007669"/>
    <property type="project" value="UniProtKB-UniRule"/>
</dbReference>
<evidence type="ECO:0000256" key="3">
    <source>
        <dbReference type="SAM" id="MobiDB-lite"/>
    </source>
</evidence>
<feature type="DNA-binding region" description="H-T-H motif" evidence="2">
    <location>
        <begin position="56"/>
        <end position="75"/>
    </location>
</feature>
<proteinExistence type="predicted"/>
<sequence length="231" mass="24410">MPVRGEGAGAADVDVPAAATRAGRPPLSERRKTEMRLGIAREAVRLFAERGVDATSAEDIALAAGISLRTFWRYAATKEGCVRPLLTTGVDVVTRALSRWHPGADPAVLVDEAAAAAGQAITDVPTVLALIRLTRTEPGLRAVWLTVHDDAELIFATALGRSTGFRPDGLRARVRAAMVNGALRAAVEHHAWGSDDAEETSAGDREGRIEGAGLVEAVREALRVAVHGLYP</sequence>
<feature type="compositionally biased region" description="Low complexity" evidence="3">
    <location>
        <begin position="9"/>
        <end position="19"/>
    </location>
</feature>
<organism evidence="5 6">
    <name type="scientific">Actinoalloteichus fjordicus</name>
    <dbReference type="NCBI Taxonomy" id="1612552"/>
    <lineage>
        <taxon>Bacteria</taxon>
        <taxon>Bacillati</taxon>
        <taxon>Actinomycetota</taxon>
        <taxon>Actinomycetes</taxon>
        <taxon>Pseudonocardiales</taxon>
        <taxon>Pseudonocardiaceae</taxon>
        <taxon>Actinoalloteichus</taxon>
    </lineage>
</organism>
<evidence type="ECO:0000259" key="4">
    <source>
        <dbReference type="PROSITE" id="PS50977"/>
    </source>
</evidence>
<feature type="domain" description="HTH tetR-type" evidence="4">
    <location>
        <begin position="33"/>
        <end position="93"/>
    </location>
</feature>
<dbReference type="EMBL" id="CP016076">
    <property type="protein sequence ID" value="APU15516.1"/>
    <property type="molecule type" value="Genomic_DNA"/>
</dbReference>
<evidence type="ECO:0000313" key="6">
    <source>
        <dbReference type="Proteomes" id="UP000185511"/>
    </source>
</evidence>
<feature type="region of interest" description="Disordered" evidence="3">
    <location>
        <begin position="1"/>
        <end position="31"/>
    </location>
</feature>
<dbReference type="KEGG" id="acad:UA74_17440"/>
<dbReference type="InterPro" id="IPR009057">
    <property type="entry name" value="Homeodomain-like_sf"/>
</dbReference>
<name>A0AAC9PT55_9PSEU</name>
<accession>A0AAC9PT55</accession>
<reference evidence="6" key="1">
    <citation type="submission" date="2016-06" db="EMBL/GenBank/DDBJ databases">
        <title>Complete genome sequence of Actinoalloteichus fjordicus DSM 46855 (=ADI127-17), type strain of the new species Actinoalloteichus fjordicus.</title>
        <authorList>
            <person name="Ruckert C."/>
            <person name="Nouioui I."/>
            <person name="Willmese J."/>
            <person name="van Wezel G."/>
            <person name="Klenk H.-P."/>
            <person name="Kalinowski J."/>
            <person name="Zotchev S.B."/>
        </authorList>
    </citation>
    <scope>NUCLEOTIDE SEQUENCE [LARGE SCALE GENOMIC DNA]</scope>
    <source>
        <strain evidence="6">ADI127-7</strain>
    </source>
</reference>
<dbReference type="Pfam" id="PF00440">
    <property type="entry name" value="TetR_N"/>
    <property type="match status" value="1"/>
</dbReference>
<dbReference type="RefSeq" id="WP_075741228.1">
    <property type="nucleotide sequence ID" value="NZ_CP016076.1"/>
</dbReference>
<evidence type="ECO:0000256" key="2">
    <source>
        <dbReference type="PROSITE-ProRule" id="PRU00335"/>
    </source>
</evidence>
<dbReference type="InterPro" id="IPR001647">
    <property type="entry name" value="HTH_TetR"/>
</dbReference>
<keyword evidence="6" id="KW-1185">Reference proteome</keyword>
<protein>
    <submittedName>
        <fullName evidence="5">Transcriptional regulator, TetR family</fullName>
    </submittedName>
</protein>
<evidence type="ECO:0000256" key="1">
    <source>
        <dbReference type="ARBA" id="ARBA00023125"/>
    </source>
</evidence>
<dbReference type="SUPFAM" id="SSF46689">
    <property type="entry name" value="Homeodomain-like"/>
    <property type="match status" value="1"/>
</dbReference>
<keyword evidence="1 2" id="KW-0238">DNA-binding</keyword>
<dbReference type="AlphaFoldDB" id="A0AAC9PT55"/>
<dbReference type="PROSITE" id="PS50977">
    <property type="entry name" value="HTH_TETR_2"/>
    <property type="match status" value="1"/>
</dbReference>